<evidence type="ECO:0000313" key="2">
    <source>
        <dbReference type="Proteomes" id="UP000198773"/>
    </source>
</evidence>
<organism evidence="1 2">
    <name type="scientific">Alkalimonas amylolytica</name>
    <dbReference type="NCBI Taxonomy" id="152573"/>
    <lineage>
        <taxon>Bacteria</taxon>
        <taxon>Pseudomonadati</taxon>
        <taxon>Pseudomonadota</taxon>
        <taxon>Gammaproteobacteria</taxon>
        <taxon>Alkalimonas</taxon>
    </lineage>
</organism>
<dbReference type="Proteomes" id="UP000198773">
    <property type="component" value="Unassembled WGS sequence"/>
</dbReference>
<accession>A0A1H3ZIN2</accession>
<dbReference type="AlphaFoldDB" id="A0A1H3ZIN2"/>
<dbReference type="EMBL" id="FNRM01000002">
    <property type="protein sequence ID" value="SEA23535.1"/>
    <property type="molecule type" value="Genomic_DNA"/>
</dbReference>
<reference evidence="1 2" key="1">
    <citation type="submission" date="2016-10" db="EMBL/GenBank/DDBJ databases">
        <authorList>
            <person name="de Groot N.N."/>
        </authorList>
    </citation>
    <scope>NUCLEOTIDE SEQUENCE [LARGE SCALE GENOMIC DNA]</scope>
    <source>
        <strain evidence="1 2">CGMCC 1.3430</strain>
    </source>
</reference>
<evidence type="ECO:0008006" key="3">
    <source>
        <dbReference type="Google" id="ProtNLM"/>
    </source>
</evidence>
<sequence>MKHSGLILILILMLCLFALPVLAESPGYPYPLKPHLSGQLLPEVPDQPFAAFPIDNRPYFDYFMWQNFVALMWPSVPGSHGQPFRPDDPAAFGHYIDGRQPVWLGFKTANDLFLQNGASPVGWEQPNGAAACRNLEHQGRSVLTTGSKMGTIADEINQAFGGPLPDQTGLFTRYEVRVNRVLYDYVRQHGYYNKANWPESGKITLPASSSGQGPGVLEVKAAWRDLAKVPEPYRQRFFQLDALATVPGTCGTNELSQMVVCDCQPIVAGLVGFHIAQKTPNFPQWVWATFEQVDNLGEDPSTPAGMQASYYDPELYKRVPGMTRANPAVHPGSSRVPLPDDFNPQPINVVRLSAIPDTPKPSTGQPDMSTSGLNQQYRQLLQGTVWQHYQLIGTQWPTLPSASPLTPTNDDFGCEDGTPVQAGGVPFPACQLANVTMETYHQYDSCMNCHQGAQRAGADFSWILALRAWVKPAPKAP</sequence>
<evidence type="ECO:0000313" key="1">
    <source>
        <dbReference type="EMBL" id="SEA23535.1"/>
    </source>
</evidence>
<dbReference type="STRING" id="152573.SAMN04488051_102205"/>
<name>A0A1H3ZIN2_ALKAM</name>
<dbReference type="OrthoDB" id="280897at2"/>
<keyword evidence="2" id="KW-1185">Reference proteome</keyword>
<dbReference type="RefSeq" id="WP_091340239.1">
    <property type="nucleotide sequence ID" value="NZ_FNRM01000002.1"/>
</dbReference>
<proteinExistence type="predicted"/>
<protein>
    <recommendedName>
        <fullName evidence="3">Cytochrome c family protein</fullName>
    </recommendedName>
</protein>
<gene>
    <name evidence="1" type="ORF">SAMN04488051_102205</name>
</gene>